<evidence type="ECO:0000256" key="3">
    <source>
        <dbReference type="ARBA" id="ARBA00022603"/>
    </source>
</evidence>
<dbReference type="eggNOG" id="COG0275">
    <property type="taxonomic scope" value="Bacteria"/>
</dbReference>
<sequence length="317" mass="36391">MDIVHKPVMVEEVVDYLKPEPNADSLLVDCTLGEGGHSERFLSDFPQLRVIGIDRDPDIQQKARIRLASFEDRMQYFLGWYDEYFNLNPMGERPDRILFDLGISVFHYAQSGRGFSFSSDEPLDMRLDNTEGESAGDVVNRRSEGEIADIFFRYGEERYSRRIAARIVAERKNSPFLTAKQLADAIWHAVPNQYRHGRIHPATRCFQALRIMVNHELDRVERAVQASFRVLKPGGRLGVISFHSLEDRIVKKAFREYSRNCSCPPEQPICNCGGRALGSILTKKPLVATELECRNNPPSRSAKFRVIQKLRDTRMDQ</sequence>
<proteinExistence type="inferred from homology"/>
<evidence type="ECO:0000256" key="5">
    <source>
        <dbReference type="ARBA" id="ARBA00022691"/>
    </source>
</evidence>
<feature type="binding site" evidence="6">
    <location>
        <position position="100"/>
    </location>
    <ligand>
        <name>S-adenosyl-L-methionine</name>
        <dbReference type="ChEBI" id="CHEBI:59789"/>
    </ligand>
</feature>
<accession>A0A098R432</accession>
<keyword evidence="2 6" id="KW-0698">rRNA processing</keyword>
<evidence type="ECO:0000256" key="4">
    <source>
        <dbReference type="ARBA" id="ARBA00022679"/>
    </source>
</evidence>
<keyword evidence="5 6" id="KW-0949">S-adenosyl-L-methionine</keyword>
<name>A0A098R432_9SPIO</name>
<dbReference type="EMBL" id="JNUP01000023">
    <property type="protein sequence ID" value="KGE73507.1"/>
    <property type="molecule type" value="Genomic_DNA"/>
</dbReference>
<dbReference type="PIRSF" id="PIRSF004486">
    <property type="entry name" value="MraW"/>
    <property type="match status" value="1"/>
</dbReference>
<dbReference type="HAMAP" id="MF_01007">
    <property type="entry name" value="16SrRNA_methyltr_H"/>
    <property type="match status" value="1"/>
</dbReference>
<dbReference type="Gene3D" id="3.40.50.150">
    <property type="entry name" value="Vaccinia Virus protein VP39"/>
    <property type="match status" value="1"/>
</dbReference>
<evidence type="ECO:0000313" key="7">
    <source>
        <dbReference type="EMBL" id="KGE73507.1"/>
    </source>
</evidence>
<evidence type="ECO:0000256" key="2">
    <source>
        <dbReference type="ARBA" id="ARBA00022552"/>
    </source>
</evidence>
<organism evidence="7 8">
    <name type="scientific">Spirochaeta lutea</name>
    <dbReference type="NCBI Taxonomy" id="1480694"/>
    <lineage>
        <taxon>Bacteria</taxon>
        <taxon>Pseudomonadati</taxon>
        <taxon>Spirochaetota</taxon>
        <taxon>Spirochaetia</taxon>
        <taxon>Spirochaetales</taxon>
        <taxon>Spirochaetaceae</taxon>
        <taxon>Spirochaeta</taxon>
    </lineage>
</organism>
<keyword evidence="8" id="KW-1185">Reference proteome</keyword>
<dbReference type="Gene3D" id="1.10.150.170">
    <property type="entry name" value="Putative methyltransferase TM0872, insert domain"/>
    <property type="match status" value="1"/>
</dbReference>
<dbReference type="NCBIfam" id="TIGR00006">
    <property type="entry name" value="16S rRNA (cytosine(1402)-N(4))-methyltransferase RsmH"/>
    <property type="match status" value="1"/>
</dbReference>
<comment type="catalytic activity">
    <reaction evidence="6">
        <text>cytidine(1402) in 16S rRNA + S-adenosyl-L-methionine = N(4)-methylcytidine(1402) in 16S rRNA + S-adenosyl-L-homocysteine + H(+)</text>
        <dbReference type="Rhea" id="RHEA:42928"/>
        <dbReference type="Rhea" id="RHEA-COMP:10286"/>
        <dbReference type="Rhea" id="RHEA-COMP:10287"/>
        <dbReference type="ChEBI" id="CHEBI:15378"/>
        <dbReference type="ChEBI" id="CHEBI:57856"/>
        <dbReference type="ChEBI" id="CHEBI:59789"/>
        <dbReference type="ChEBI" id="CHEBI:74506"/>
        <dbReference type="ChEBI" id="CHEBI:82748"/>
        <dbReference type="EC" id="2.1.1.199"/>
    </reaction>
</comment>
<dbReference type="STRING" id="1480694.DC28_02235"/>
<dbReference type="RefSeq" id="WP_037545298.1">
    <property type="nucleotide sequence ID" value="NZ_JNUP01000023.1"/>
</dbReference>
<dbReference type="GO" id="GO:0070475">
    <property type="term" value="P:rRNA base methylation"/>
    <property type="evidence" value="ECO:0007669"/>
    <property type="project" value="UniProtKB-UniRule"/>
</dbReference>
<dbReference type="GO" id="GO:0071424">
    <property type="term" value="F:rRNA (cytosine-N4-)-methyltransferase activity"/>
    <property type="evidence" value="ECO:0007669"/>
    <property type="project" value="UniProtKB-UniRule"/>
</dbReference>
<dbReference type="InterPro" id="IPR029063">
    <property type="entry name" value="SAM-dependent_MTases_sf"/>
</dbReference>
<dbReference type="SUPFAM" id="SSF81799">
    <property type="entry name" value="Putative methyltransferase TM0872, insert domain"/>
    <property type="match status" value="1"/>
</dbReference>
<evidence type="ECO:0000256" key="1">
    <source>
        <dbReference type="ARBA" id="ARBA00010396"/>
    </source>
</evidence>
<feature type="binding site" evidence="6">
    <location>
        <position position="81"/>
    </location>
    <ligand>
        <name>S-adenosyl-L-methionine</name>
        <dbReference type="ChEBI" id="CHEBI:59789"/>
    </ligand>
</feature>
<keyword evidence="4 6" id="KW-0808">Transferase</keyword>
<comment type="caution">
    <text evidence="7">The sequence shown here is derived from an EMBL/GenBank/DDBJ whole genome shotgun (WGS) entry which is preliminary data.</text>
</comment>
<evidence type="ECO:0000313" key="8">
    <source>
        <dbReference type="Proteomes" id="UP000029692"/>
    </source>
</evidence>
<comment type="function">
    <text evidence="6">Specifically methylates the N4 position of cytidine in position 1402 (C1402) of 16S rRNA.</text>
</comment>
<dbReference type="Proteomes" id="UP000029692">
    <property type="component" value="Unassembled WGS sequence"/>
</dbReference>
<dbReference type="PANTHER" id="PTHR11265:SF0">
    <property type="entry name" value="12S RRNA N4-METHYLCYTIDINE METHYLTRANSFERASE"/>
    <property type="match status" value="1"/>
</dbReference>
<dbReference type="Pfam" id="PF01795">
    <property type="entry name" value="Methyltransf_5"/>
    <property type="match status" value="1"/>
</dbReference>
<feature type="binding site" evidence="6">
    <location>
        <begin position="35"/>
        <end position="37"/>
    </location>
    <ligand>
        <name>S-adenosyl-L-methionine</name>
        <dbReference type="ChEBI" id="CHEBI:59789"/>
    </ligand>
</feature>
<dbReference type="EC" id="2.1.1.199" evidence="6"/>
<keyword evidence="6" id="KW-0963">Cytoplasm</keyword>
<evidence type="ECO:0000256" key="6">
    <source>
        <dbReference type="HAMAP-Rule" id="MF_01007"/>
    </source>
</evidence>
<feature type="binding site" evidence="6">
    <location>
        <position position="107"/>
    </location>
    <ligand>
        <name>S-adenosyl-L-methionine</name>
        <dbReference type="ChEBI" id="CHEBI:59789"/>
    </ligand>
</feature>
<dbReference type="GO" id="GO:0005737">
    <property type="term" value="C:cytoplasm"/>
    <property type="evidence" value="ECO:0007669"/>
    <property type="project" value="UniProtKB-SubCell"/>
</dbReference>
<gene>
    <name evidence="6" type="primary">rsmH</name>
    <name evidence="7" type="ORF">DC28_02235</name>
</gene>
<comment type="similarity">
    <text evidence="1 6">Belongs to the methyltransferase superfamily. RsmH family.</text>
</comment>
<dbReference type="AlphaFoldDB" id="A0A098R432"/>
<dbReference type="PANTHER" id="PTHR11265">
    <property type="entry name" value="S-ADENOSYL-METHYLTRANSFERASE MRAW"/>
    <property type="match status" value="1"/>
</dbReference>
<keyword evidence="3 6" id="KW-0489">Methyltransferase</keyword>
<dbReference type="OrthoDB" id="9806637at2"/>
<dbReference type="InterPro" id="IPR023397">
    <property type="entry name" value="SAM-dep_MeTrfase_MraW_recog"/>
</dbReference>
<dbReference type="InterPro" id="IPR002903">
    <property type="entry name" value="RsmH"/>
</dbReference>
<feature type="binding site" evidence="6">
    <location>
        <position position="54"/>
    </location>
    <ligand>
        <name>S-adenosyl-L-methionine</name>
        <dbReference type="ChEBI" id="CHEBI:59789"/>
    </ligand>
</feature>
<reference evidence="7 8" key="1">
    <citation type="submission" date="2014-05" db="EMBL/GenBank/DDBJ databases">
        <title>De novo Genome Sequence of Spirocheata sp.</title>
        <authorList>
            <person name="Shivani Y."/>
            <person name="Subhash Y."/>
            <person name="Tushar L."/>
            <person name="Sasikala C."/>
            <person name="Ramana C.V."/>
        </authorList>
    </citation>
    <scope>NUCLEOTIDE SEQUENCE [LARGE SCALE GENOMIC DNA]</scope>
    <source>
        <strain evidence="7 8">JC230</strain>
    </source>
</reference>
<protein>
    <recommendedName>
        <fullName evidence="6">Ribosomal RNA small subunit methyltransferase H</fullName>
        <ecNumber evidence="6">2.1.1.199</ecNumber>
    </recommendedName>
    <alternativeName>
        <fullName evidence="6">16S rRNA m(4)C1402 methyltransferase</fullName>
    </alternativeName>
    <alternativeName>
        <fullName evidence="6">rRNA (cytosine-N(4)-)-methyltransferase RsmH</fullName>
    </alternativeName>
</protein>
<comment type="subcellular location">
    <subcellularLocation>
        <location evidence="6">Cytoplasm</location>
    </subcellularLocation>
</comment>
<dbReference type="SUPFAM" id="SSF53335">
    <property type="entry name" value="S-adenosyl-L-methionine-dependent methyltransferases"/>
    <property type="match status" value="1"/>
</dbReference>